<proteinExistence type="predicted"/>
<dbReference type="Pfam" id="PF18898">
    <property type="entry name" value="DUF5654"/>
    <property type="match status" value="1"/>
</dbReference>
<organism evidence="2 3">
    <name type="scientific">Candidatus Buchananbacteria bacterium RIFCSPLOWO2_01_FULL_45_31</name>
    <dbReference type="NCBI Taxonomy" id="1797545"/>
    <lineage>
        <taxon>Bacteria</taxon>
        <taxon>Candidatus Buchananiibacteriota</taxon>
    </lineage>
</organism>
<reference evidence="2 3" key="1">
    <citation type="journal article" date="2016" name="Nat. Commun.">
        <title>Thousands of microbial genomes shed light on interconnected biogeochemical processes in an aquifer system.</title>
        <authorList>
            <person name="Anantharaman K."/>
            <person name="Brown C.T."/>
            <person name="Hug L.A."/>
            <person name="Sharon I."/>
            <person name="Castelle C.J."/>
            <person name="Probst A.J."/>
            <person name="Thomas B.C."/>
            <person name="Singh A."/>
            <person name="Wilkins M.J."/>
            <person name="Karaoz U."/>
            <person name="Brodie E.L."/>
            <person name="Williams K.H."/>
            <person name="Hubbard S.S."/>
            <person name="Banfield J.F."/>
        </authorList>
    </citation>
    <scope>NUCLEOTIDE SEQUENCE [LARGE SCALE GENOMIC DNA]</scope>
</reference>
<keyword evidence="1" id="KW-0812">Transmembrane</keyword>
<feature type="transmembrane region" description="Helical" evidence="1">
    <location>
        <begin position="12"/>
        <end position="31"/>
    </location>
</feature>
<dbReference type="InterPro" id="IPR043713">
    <property type="entry name" value="DUF5654"/>
</dbReference>
<keyword evidence="1" id="KW-1133">Transmembrane helix</keyword>
<sequence length="90" mass="9801">MSKDVGQLRLEILQKITDLVTAGMGLVAALAWNNAIQAIFNRVFPKPGDNIAALTVYALVITIIIVVITVQLSRAVNMAKKQLNIGKSRR</sequence>
<dbReference type="Proteomes" id="UP000177250">
    <property type="component" value="Unassembled WGS sequence"/>
</dbReference>
<keyword evidence="1" id="KW-0472">Membrane</keyword>
<gene>
    <name evidence="2" type="ORF">A3B15_02135</name>
</gene>
<evidence type="ECO:0000256" key="1">
    <source>
        <dbReference type="SAM" id="Phobius"/>
    </source>
</evidence>
<accession>A0A1G1YNI4</accession>
<dbReference type="AlphaFoldDB" id="A0A1G1YNI4"/>
<protein>
    <submittedName>
        <fullName evidence="2">Uncharacterized protein</fullName>
    </submittedName>
</protein>
<comment type="caution">
    <text evidence="2">The sequence shown here is derived from an EMBL/GenBank/DDBJ whole genome shotgun (WGS) entry which is preliminary data.</text>
</comment>
<evidence type="ECO:0000313" key="3">
    <source>
        <dbReference type="Proteomes" id="UP000177250"/>
    </source>
</evidence>
<dbReference type="STRING" id="1797545.A3B15_02135"/>
<feature type="transmembrane region" description="Helical" evidence="1">
    <location>
        <begin position="51"/>
        <end position="72"/>
    </location>
</feature>
<name>A0A1G1YNI4_9BACT</name>
<evidence type="ECO:0000313" key="2">
    <source>
        <dbReference type="EMBL" id="OGY53849.1"/>
    </source>
</evidence>
<dbReference type="EMBL" id="MHIO01000018">
    <property type="protein sequence ID" value="OGY53849.1"/>
    <property type="molecule type" value="Genomic_DNA"/>
</dbReference>